<accession>A0A7E4VUW3</accession>
<reference evidence="3" key="2">
    <citation type="submission" date="2020-10" db="UniProtKB">
        <authorList>
            <consortium name="WormBaseParasite"/>
        </authorList>
    </citation>
    <scope>IDENTIFICATION</scope>
</reference>
<dbReference type="AlphaFoldDB" id="A0A7E4VUW3"/>
<protein>
    <submittedName>
        <fullName evidence="3">G_PROTEIN_RECEP_F1_2 domain-containing protein</fullName>
    </submittedName>
</protein>
<evidence type="ECO:0000313" key="3">
    <source>
        <dbReference type="WBParaSite" id="Pan_g3044.t1"/>
    </source>
</evidence>
<proteinExistence type="predicted"/>
<dbReference type="InterPro" id="IPR052854">
    <property type="entry name" value="Serpentine_rcpt_epsilon"/>
</dbReference>
<feature type="transmembrane region" description="Helical" evidence="1">
    <location>
        <begin position="250"/>
        <end position="267"/>
    </location>
</feature>
<reference evidence="2" key="1">
    <citation type="journal article" date="2013" name="Genetics">
        <title>The draft genome and transcriptome of Panagrellus redivivus are shaped by the harsh demands of a free-living lifestyle.</title>
        <authorList>
            <person name="Srinivasan J."/>
            <person name="Dillman A.R."/>
            <person name="Macchietto M.G."/>
            <person name="Heikkinen L."/>
            <person name="Lakso M."/>
            <person name="Fracchia K.M."/>
            <person name="Antoshechkin I."/>
            <person name="Mortazavi A."/>
            <person name="Wong G."/>
            <person name="Sternberg P.W."/>
        </authorList>
    </citation>
    <scope>NUCLEOTIDE SEQUENCE [LARGE SCALE GENOMIC DNA]</scope>
    <source>
        <strain evidence="2">MT8872</strain>
    </source>
</reference>
<sequence>MVELANVPFGHDLPAIRLIGFIIELILCSLLTILTVAVGCQLWKQTGYHLNLRITVFNMYISNPIMAFSRCIWIIHIIMAETLLSPWMVEQSIRLQTLAISAFWIMQIPAIFERICATIFYKSYSNWKCKETLLIIFLSWVLLVNISYDLMPMPIEIGYAIIIVANIVITPLYIVLFRINFNRYKNKSKNLTERYQLFKNVESMYPLAWTVAIEVVHNLDTLIAAVIYAVIVVPSENNNYQVVQNSVGNLIREVILIAYCLPFLVYSKERHKTKFINRVAAQSQNVNALYSKQFRNLW</sequence>
<dbReference type="PANTHER" id="PTHR47518:SF8">
    <property type="entry name" value="G PROTEIN-COUPLED RECEPTOR"/>
    <property type="match status" value="1"/>
</dbReference>
<name>A0A7E4VUW3_PANRE</name>
<feature type="transmembrane region" description="Helical" evidence="1">
    <location>
        <begin position="157"/>
        <end position="179"/>
    </location>
</feature>
<dbReference type="PANTHER" id="PTHR47518">
    <property type="entry name" value="SERPENTINE RECEPTOR CLASS EPSILON-13-RELATED"/>
    <property type="match status" value="1"/>
</dbReference>
<keyword evidence="1" id="KW-1133">Transmembrane helix</keyword>
<keyword evidence="1" id="KW-0472">Membrane</keyword>
<feature type="transmembrane region" description="Helical" evidence="1">
    <location>
        <begin position="207"/>
        <end position="230"/>
    </location>
</feature>
<evidence type="ECO:0000256" key="1">
    <source>
        <dbReference type="SAM" id="Phobius"/>
    </source>
</evidence>
<feature type="transmembrane region" description="Helical" evidence="1">
    <location>
        <begin position="18"/>
        <end position="43"/>
    </location>
</feature>
<organism evidence="2 3">
    <name type="scientific">Panagrellus redivivus</name>
    <name type="common">Microworm</name>
    <dbReference type="NCBI Taxonomy" id="6233"/>
    <lineage>
        <taxon>Eukaryota</taxon>
        <taxon>Metazoa</taxon>
        <taxon>Ecdysozoa</taxon>
        <taxon>Nematoda</taxon>
        <taxon>Chromadorea</taxon>
        <taxon>Rhabditida</taxon>
        <taxon>Tylenchina</taxon>
        <taxon>Panagrolaimomorpha</taxon>
        <taxon>Panagrolaimoidea</taxon>
        <taxon>Panagrolaimidae</taxon>
        <taxon>Panagrellus</taxon>
    </lineage>
</organism>
<feature type="transmembrane region" description="Helical" evidence="1">
    <location>
        <begin position="98"/>
        <end position="121"/>
    </location>
</feature>
<keyword evidence="2" id="KW-1185">Reference proteome</keyword>
<feature type="transmembrane region" description="Helical" evidence="1">
    <location>
        <begin position="133"/>
        <end position="151"/>
    </location>
</feature>
<dbReference type="Proteomes" id="UP000492821">
    <property type="component" value="Unassembled WGS sequence"/>
</dbReference>
<dbReference type="WBParaSite" id="Pan_g3044.t1">
    <property type="protein sequence ID" value="Pan_g3044.t1"/>
    <property type="gene ID" value="Pan_g3044"/>
</dbReference>
<evidence type="ECO:0000313" key="2">
    <source>
        <dbReference type="Proteomes" id="UP000492821"/>
    </source>
</evidence>
<feature type="transmembrane region" description="Helical" evidence="1">
    <location>
        <begin position="55"/>
        <end position="78"/>
    </location>
</feature>
<keyword evidence="1" id="KW-0812">Transmembrane</keyword>